<name>A0A4R0R0X4_9APHY</name>
<gene>
    <name evidence="2" type="ORF">EIP91_010058</name>
</gene>
<accession>A0A4R0R0X4</accession>
<evidence type="ECO:0000313" key="3">
    <source>
        <dbReference type="Proteomes" id="UP000292702"/>
    </source>
</evidence>
<feature type="region of interest" description="Disordered" evidence="1">
    <location>
        <begin position="26"/>
        <end position="54"/>
    </location>
</feature>
<evidence type="ECO:0000313" key="2">
    <source>
        <dbReference type="EMBL" id="TCD60441.1"/>
    </source>
</evidence>
<keyword evidence="3" id="KW-1185">Reference proteome</keyword>
<organism evidence="2 3">
    <name type="scientific">Steccherinum ochraceum</name>
    <dbReference type="NCBI Taxonomy" id="92696"/>
    <lineage>
        <taxon>Eukaryota</taxon>
        <taxon>Fungi</taxon>
        <taxon>Dikarya</taxon>
        <taxon>Basidiomycota</taxon>
        <taxon>Agaricomycotina</taxon>
        <taxon>Agaricomycetes</taxon>
        <taxon>Polyporales</taxon>
        <taxon>Steccherinaceae</taxon>
        <taxon>Steccherinum</taxon>
    </lineage>
</organism>
<dbReference type="AlphaFoldDB" id="A0A4R0R0X4"/>
<comment type="caution">
    <text evidence="2">The sequence shown here is derived from an EMBL/GenBank/DDBJ whole genome shotgun (WGS) entry which is preliminary data.</text>
</comment>
<protein>
    <submittedName>
        <fullName evidence="2">Uncharacterized protein</fullName>
    </submittedName>
</protein>
<feature type="compositionally biased region" description="Basic residues" evidence="1">
    <location>
        <begin position="28"/>
        <end position="43"/>
    </location>
</feature>
<dbReference type="EMBL" id="RWJN01000596">
    <property type="protein sequence ID" value="TCD60441.1"/>
    <property type="molecule type" value="Genomic_DNA"/>
</dbReference>
<reference evidence="2 3" key="1">
    <citation type="submission" date="2018-11" db="EMBL/GenBank/DDBJ databases">
        <title>Genome assembly of Steccherinum ochraceum LE-BIN_3174, the white-rot fungus of the Steccherinaceae family (The Residual Polyporoid clade, Polyporales, Basidiomycota).</title>
        <authorList>
            <person name="Fedorova T.V."/>
            <person name="Glazunova O.A."/>
            <person name="Landesman E.O."/>
            <person name="Moiseenko K.V."/>
            <person name="Psurtseva N.V."/>
            <person name="Savinova O.S."/>
            <person name="Shakhova N.V."/>
            <person name="Tyazhelova T.V."/>
            <person name="Vasina D.V."/>
        </authorList>
    </citation>
    <scope>NUCLEOTIDE SEQUENCE [LARGE SCALE GENOMIC DNA]</scope>
    <source>
        <strain evidence="2 3">LE-BIN_3174</strain>
    </source>
</reference>
<dbReference type="Proteomes" id="UP000292702">
    <property type="component" value="Unassembled WGS sequence"/>
</dbReference>
<evidence type="ECO:0000256" key="1">
    <source>
        <dbReference type="SAM" id="MobiDB-lite"/>
    </source>
</evidence>
<sequence length="149" mass="16090">MLAALSKPAVLCRFVTASRLGATQIHGGTKRHLQAQGPRRKQHAGQSHFDASRLDYDDDQMINTTMPMRFSPTGELLGYPPNVDTDGESERYISGHLKRKLALTPGIGAPLPHVEGKTYRIEDVPGKSVGMLAERNIAAASPSSQNGPC</sequence>
<proteinExistence type="predicted"/>